<evidence type="ECO:0000256" key="8">
    <source>
        <dbReference type="ARBA" id="ARBA00023242"/>
    </source>
</evidence>
<feature type="region of interest" description="Disordered" evidence="11">
    <location>
        <begin position="29"/>
        <end position="134"/>
    </location>
</feature>
<evidence type="ECO:0000313" key="13">
    <source>
        <dbReference type="EMBL" id="CAD7274439.1"/>
    </source>
</evidence>
<feature type="compositionally biased region" description="Acidic residues" evidence="11">
    <location>
        <begin position="117"/>
        <end position="127"/>
    </location>
</feature>
<name>A0A7R9BFQ4_9CRUS</name>
<dbReference type="SUPFAM" id="SSF57903">
    <property type="entry name" value="FYVE/PHD zinc finger"/>
    <property type="match status" value="2"/>
</dbReference>
<keyword evidence="2" id="KW-0479">Metal-binding</keyword>
<dbReference type="Proteomes" id="UP000678499">
    <property type="component" value="Unassembled WGS sequence"/>
</dbReference>
<keyword evidence="6" id="KW-0805">Transcription regulation</keyword>
<evidence type="ECO:0000256" key="5">
    <source>
        <dbReference type="ARBA" id="ARBA00022833"/>
    </source>
</evidence>
<dbReference type="InterPro" id="IPR013083">
    <property type="entry name" value="Znf_RING/FYVE/PHD"/>
</dbReference>
<feature type="compositionally biased region" description="Basic and acidic residues" evidence="11">
    <location>
        <begin position="841"/>
        <end position="855"/>
    </location>
</feature>
<dbReference type="FunFam" id="3.30.40.10:FF:000005">
    <property type="entry name" value="zinc finger protein isoform X1"/>
    <property type="match status" value="1"/>
</dbReference>
<keyword evidence="3" id="KW-0677">Repeat</keyword>
<dbReference type="Pfam" id="PF00628">
    <property type="entry name" value="PHD"/>
    <property type="match status" value="2"/>
</dbReference>
<evidence type="ECO:0000256" key="1">
    <source>
        <dbReference type="ARBA" id="ARBA00004123"/>
    </source>
</evidence>
<evidence type="ECO:0000313" key="14">
    <source>
        <dbReference type="Proteomes" id="UP000678499"/>
    </source>
</evidence>
<dbReference type="CDD" id="cd15619">
    <property type="entry name" value="PHD1_d4"/>
    <property type="match status" value="1"/>
</dbReference>
<organism evidence="13">
    <name type="scientific">Notodromas monacha</name>
    <dbReference type="NCBI Taxonomy" id="399045"/>
    <lineage>
        <taxon>Eukaryota</taxon>
        <taxon>Metazoa</taxon>
        <taxon>Ecdysozoa</taxon>
        <taxon>Arthropoda</taxon>
        <taxon>Crustacea</taxon>
        <taxon>Oligostraca</taxon>
        <taxon>Ostracoda</taxon>
        <taxon>Podocopa</taxon>
        <taxon>Podocopida</taxon>
        <taxon>Cypridocopina</taxon>
        <taxon>Cypridoidea</taxon>
        <taxon>Cyprididae</taxon>
        <taxon>Notodromas</taxon>
    </lineage>
</organism>
<evidence type="ECO:0000256" key="4">
    <source>
        <dbReference type="ARBA" id="ARBA00022771"/>
    </source>
</evidence>
<dbReference type="PANTHER" id="PTHR45888">
    <property type="entry name" value="HL01030P-RELATED"/>
    <property type="match status" value="1"/>
</dbReference>
<keyword evidence="7" id="KW-0804">Transcription</keyword>
<keyword evidence="8" id="KW-0539">Nucleus</keyword>
<evidence type="ECO:0000256" key="11">
    <source>
        <dbReference type="SAM" id="MobiDB-lite"/>
    </source>
</evidence>
<evidence type="ECO:0000256" key="10">
    <source>
        <dbReference type="SAM" id="Coils"/>
    </source>
</evidence>
<dbReference type="Pfam" id="PF16794">
    <property type="entry name" value="fn3_4"/>
    <property type="match status" value="1"/>
</dbReference>
<dbReference type="PROSITE" id="PS50016">
    <property type="entry name" value="ZF_PHD_2"/>
    <property type="match status" value="2"/>
</dbReference>
<dbReference type="EMBL" id="OA882287">
    <property type="protein sequence ID" value="CAD7274439.1"/>
    <property type="molecule type" value="Genomic_DNA"/>
</dbReference>
<protein>
    <recommendedName>
        <fullName evidence="12">PHD-type domain-containing protein</fullName>
    </recommendedName>
</protein>
<feature type="region of interest" description="Disordered" evidence="11">
    <location>
        <begin position="887"/>
        <end position="911"/>
    </location>
</feature>
<dbReference type="CDD" id="cd15530">
    <property type="entry name" value="PHD2_d4"/>
    <property type="match status" value="1"/>
</dbReference>
<sequence length="1028" mass="113453">MASARLESTGEAGKEVGSFLFPECDVIDKPHRNSVESDGFSKPSLPNGDILHNGVDDVGSELRTDGASLQDPSDSPAISDKPVNGSMEVLESEPVTDETEKPIEEIPLENGSSDTLQPDDDVEDVSEVAEKPETTSKHLEEVIALSSDDEGLEPVVNELKFTPEEVISECQNGPLKRPLVDEEACPEPKKAKAEFEFIDKHESISNSFQYEKLVFDALANCMSKLPGFSSFENGKDLTSRLDAAKEKLRKATSEIDRVKEILQKTQRDLKAANANYVAPAITTRGVNLMVNQAAILHALAQVSNPNSGLHVVAPKPYRSAFEQNKKPSVDTLKKAVIVPKTTPIAPKPVPKSSAVITKSSSVLKVPPEAVAPSQPDQKYASIVAIRQTPGQLVPYYQPPNKDSHQLPVAAPGTGNITVAAFGRNIETVDLTEESLPMSAAVGGELLVTALFFASLTSILTAVGKVVPPSNRKIVAQRVASVPPVAELIPQPSVFRCQKLPVTVDLNRLLPKPRLDVGRNKEGRLTLTCDVDRTAEVRQITSLEVFVAHAVGTEFSAWSKLDEINVRPFPIVISLSEHDGKEIYCFAVRALKRRGPDREHSAFSNIVCSHSQPVQVQILWYYENLVIAMPEANGDESIGSKRVKPFSFESVESFLSDNAYKEMLENASSFNTRLLMERRMRLPFLDAQTGIAQNSSMLMFNRRDRMPGDASLGKLYVYPAAKWRKRKRQYHLNFYNFPRKVVKADVPESLLESVESTLSQSNVFNVEQKEENRELFRDDSAKIAQPEASWAYYEDELGLDEDDFYHVQDFDSDFDYEESSKKKKKKSRAKESTPKTSRGRKKGADENHEADGEKPVTQKRPSGRLKKNAAAAAAPVVPAIPVQDVQSENSTGADSMEYNSPMNTGETTSRGGDGRMAPSAYCDFCLGDAELNKKTSKSEEMVSCSDCGRSGHPTCLQFTANMIISVKKYRWQCIECKCCTTCGTSDNDDQLLFCDDCDRGYHMYCLRPPLEAPPDGSWSCELCVKEFHS</sequence>
<keyword evidence="14" id="KW-1185">Reference proteome</keyword>
<dbReference type="Gene3D" id="3.30.40.10">
    <property type="entry name" value="Zinc/RING finger domain, C3HC4 (zinc finger)"/>
    <property type="match status" value="1"/>
</dbReference>
<dbReference type="EMBL" id="CAJPEX010000250">
    <property type="protein sequence ID" value="CAG0914591.1"/>
    <property type="molecule type" value="Genomic_DNA"/>
</dbReference>
<dbReference type="SMART" id="SM00249">
    <property type="entry name" value="PHD"/>
    <property type="match status" value="2"/>
</dbReference>
<dbReference type="AlphaFoldDB" id="A0A7R9BFQ4"/>
<keyword evidence="4 9" id="KW-0863">Zinc-finger</keyword>
<dbReference type="Pfam" id="PF14051">
    <property type="entry name" value="DPF1-3_N"/>
    <property type="match status" value="1"/>
</dbReference>
<keyword evidence="5" id="KW-0862">Zinc</keyword>
<dbReference type="GO" id="GO:0008270">
    <property type="term" value="F:zinc ion binding"/>
    <property type="evidence" value="ECO:0007669"/>
    <property type="project" value="UniProtKB-KW"/>
</dbReference>
<dbReference type="PANTHER" id="PTHR45888:SF5">
    <property type="entry name" value="D4, ISOFORM A"/>
    <property type="match status" value="1"/>
</dbReference>
<proteinExistence type="predicted"/>
<dbReference type="GO" id="GO:0071565">
    <property type="term" value="C:nBAF complex"/>
    <property type="evidence" value="ECO:0007669"/>
    <property type="project" value="TreeGrafter"/>
</dbReference>
<evidence type="ECO:0000256" key="7">
    <source>
        <dbReference type="ARBA" id="ARBA00023163"/>
    </source>
</evidence>
<dbReference type="GO" id="GO:0007399">
    <property type="term" value="P:nervous system development"/>
    <property type="evidence" value="ECO:0007669"/>
    <property type="project" value="TreeGrafter"/>
</dbReference>
<feature type="domain" description="PHD-type" evidence="12">
    <location>
        <begin position="975"/>
        <end position="1025"/>
    </location>
</feature>
<feature type="coiled-coil region" evidence="10">
    <location>
        <begin position="234"/>
        <end position="275"/>
    </location>
</feature>
<dbReference type="InterPro" id="IPR011011">
    <property type="entry name" value="Znf_FYVE_PHD"/>
</dbReference>
<feature type="region of interest" description="Disordered" evidence="11">
    <location>
        <begin position="815"/>
        <end position="872"/>
    </location>
</feature>
<evidence type="ECO:0000259" key="12">
    <source>
        <dbReference type="PROSITE" id="PS50016"/>
    </source>
</evidence>
<comment type="subcellular location">
    <subcellularLocation>
        <location evidence="1">Nucleus</location>
    </subcellularLocation>
</comment>
<dbReference type="InterPro" id="IPR019787">
    <property type="entry name" value="Znf_PHD-finger"/>
</dbReference>
<dbReference type="OrthoDB" id="1903104at2759"/>
<evidence type="ECO:0000256" key="6">
    <source>
        <dbReference type="ARBA" id="ARBA00023015"/>
    </source>
</evidence>
<dbReference type="InterPro" id="IPR025750">
    <property type="entry name" value="DPF1-3_N"/>
</dbReference>
<reference evidence="13" key="1">
    <citation type="submission" date="2020-11" db="EMBL/GenBank/DDBJ databases">
        <authorList>
            <person name="Tran Van P."/>
        </authorList>
    </citation>
    <scope>NUCLEOTIDE SEQUENCE</scope>
</reference>
<evidence type="ECO:0000256" key="2">
    <source>
        <dbReference type="ARBA" id="ARBA00022723"/>
    </source>
</evidence>
<feature type="compositionally biased region" description="Polar residues" evidence="11">
    <location>
        <begin position="887"/>
        <end position="909"/>
    </location>
</feature>
<dbReference type="InterPro" id="IPR001965">
    <property type="entry name" value="Znf_PHD"/>
</dbReference>
<accession>A0A7R9BFQ4</accession>
<dbReference type="InterPro" id="IPR056565">
    <property type="entry name" value="Fn3_ATF7IP"/>
</dbReference>
<gene>
    <name evidence="13" type="ORF">NMOB1V02_LOCUS2270</name>
</gene>
<feature type="domain" description="PHD-type" evidence="12">
    <location>
        <begin position="918"/>
        <end position="978"/>
    </location>
</feature>
<keyword evidence="10" id="KW-0175">Coiled coil</keyword>
<evidence type="ECO:0000256" key="9">
    <source>
        <dbReference type="PROSITE-ProRule" id="PRU00146"/>
    </source>
</evidence>
<evidence type="ECO:0000256" key="3">
    <source>
        <dbReference type="ARBA" id="ARBA00022737"/>
    </source>
</evidence>